<dbReference type="Pfam" id="PF03178">
    <property type="entry name" value="CPSF_A"/>
    <property type="match status" value="2"/>
</dbReference>
<dbReference type="InterPro" id="IPR004871">
    <property type="entry name" value="RSE1/DDB1/CPSF1_C"/>
</dbReference>
<keyword evidence="3" id="KW-1185">Reference proteome</keyword>
<dbReference type="STRING" id="1220188.A0A4S3JAV3"/>
<dbReference type="PANTHER" id="PTHR10644">
    <property type="entry name" value="DNA REPAIR/RNA PROCESSING CPSF FAMILY"/>
    <property type="match status" value="1"/>
</dbReference>
<sequence>MPVVYILNNAQGVVRLWEQVDHLAYSASSGSYVLGSCHRMSLKLPEDDELHPEWRNEVISFLPEVHRSSLKLASSRTWSIIDSYTLGPAEHVTAIKNMSLEVSENTHERKDMIVVGTAFARGEDISSRKESVKGAVTALSEIGGQGFLIVAQGQKCMVRGLKEDGSLLPVAFMDVQCYVSALKELKGTGMCIIGDAVKGIWFAGYSEEPYKLSLFAKDLDYRDVLAADFLPDGNRLFVLVADSDCNLHVLQYDPEDPKSSNGDKFLNRSKFHVGSFRKKWILTPRFRDVKYLSLL</sequence>
<feature type="domain" description="RSE1/DDB1/CPSF1 C-terminal" evidence="1">
    <location>
        <begin position="129"/>
        <end position="280"/>
    </location>
</feature>
<dbReference type="InterPro" id="IPR015943">
    <property type="entry name" value="WD40/YVTN_repeat-like_dom_sf"/>
</dbReference>
<reference evidence="2 3" key="1">
    <citation type="submission" date="2019-03" db="EMBL/GenBank/DDBJ databases">
        <title>The genome sequence of a newly discovered highly antifungal drug resistant Aspergillus species, Aspergillus tanneri NIH 1004.</title>
        <authorList>
            <person name="Mounaud S."/>
            <person name="Singh I."/>
            <person name="Joardar V."/>
            <person name="Pakala S."/>
            <person name="Pakala S."/>
            <person name="Venepally P."/>
            <person name="Hoover J."/>
            <person name="Nierman W."/>
            <person name="Chung J."/>
            <person name="Losada L."/>
        </authorList>
    </citation>
    <scope>NUCLEOTIDE SEQUENCE [LARGE SCALE GENOMIC DNA]</scope>
    <source>
        <strain evidence="2 3">NIH1004</strain>
    </source>
</reference>
<feature type="domain" description="RSE1/DDB1/CPSF1 C-terminal" evidence="1">
    <location>
        <begin position="67"/>
        <end position="128"/>
    </location>
</feature>
<evidence type="ECO:0000313" key="3">
    <source>
        <dbReference type="Proteomes" id="UP000308092"/>
    </source>
</evidence>
<dbReference type="GO" id="GO:0003676">
    <property type="term" value="F:nucleic acid binding"/>
    <property type="evidence" value="ECO:0007669"/>
    <property type="project" value="InterPro"/>
</dbReference>
<dbReference type="GO" id="GO:0005634">
    <property type="term" value="C:nucleus"/>
    <property type="evidence" value="ECO:0007669"/>
    <property type="project" value="InterPro"/>
</dbReference>
<proteinExistence type="predicted"/>
<dbReference type="Proteomes" id="UP000308092">
    <property type="component" value="Unassembled WGS sequence"/>
</dbReference>
<dbReference type="AlphaFoldDB" id="A0A4S3JAV3"/>
<accession>A0A4S3JAV3</accession>
<gene>
    <name evidence="2" type="ORF">EYZ11_008266</name>
</gene>
<name>A0A4S3JAV3_9EURO</name>
<protein>
    <recommendedName>
        <fullName evidence="1">RSE1/DDB1/CPSF1 C-terminal domain-containing protein</fullName>
    </recommendedName>
</protein>
<evidence type="ECO:0000259" key="1">
    <source>
        <dbReference type="Pfam" id="PF03178"/>
    </source>
</evidence>
<dbReference type="VEuPathDB" id="FungiDB:EYZ11_008266"/>
<dbReference type="InterPro" id="IPR050358">
    <property type="entry name" value="RSE1/DDB1/CFT1"/>
</dbReference>
<organism evidence="2 3">
    <name type="scientific">Aspergillus tanneri</name>
    <dbReference type="NCBI Taxonomy" id="1220188"/>
    <lineage>
        <taxon>Eukaryota</taxon>
        <taxon>Fungi</taxon>
        <taxon>Dikarya</taxon>
        <taxon>Ascomycota</taxon>
        <taxon>Pezizomycotina</taxon>
        <taxon>Eurotiomycetes</taxon>
        <taxon>Eurotiomycetidae</taxon>
        <taxon>Eurotiales</taxon>
        <taxon>Aspergillaceae</taxon>
        <taxon>Aspergillus</taxon>
        <taxon>Aspergillus subgen. Circumdati</taxon>
    </lineage>
</organism>
<dbReference type="Gene3D" id="2.130.10.10">
    <property type="entry name" value="YVTN repeat-like/Quinoprotein amine dehydrogenase"/>
    <property type="match status" value="1"/>
</dbReference>
<evidence type="ECO:0000313" key="2">
    <source>
        <dbReference type="EMBL" id="THC92259.1"/>
    </source>
</evidence>
<comment type="caution">
    <text evidence="2">The sequence shown here is derived from an EMBL/GenBank/DDBJ whole genome shotgun (WGS) entry which is preliminary data.</text>
</comment>
<dbReference type="EMBL" id="SOSA01000348">
    <property type="protein sequence ID" value="THC92259.1"/>
    <property type="molecule type" value="Genomic_DNA"/>
</dbReference>